<dbReference type="Proteomes" id="UP000009168">
    <property type="component" value="Unassembled WGS sequence"/>
</dbReference>
<keyword evidence="13" id="KW-1185">Reference proteome</keyword>
<keyword evidence="4 10" id="KW-0812">Transmembrane</keyword>
<evidence type="ECO:0000256" key="1">
    <source>
        <dbReference type="ARBA" id="ARBA00004127"/>
    </source>
</evidence>
<dbReference type="RefSeq" id="XP_001021266.2">
    <property type="nucleotide sequence ID" value="XM_001021266.3"/>
</dbReference>
<feature type="transmembrane region" description="Helical" evidence="10">
    <location>
        <begin position="84"/>
        <end position="102"/>
    </location>
</feature>
<feature type="transmembrane region" description="Helical" evidence="10">
    <location>
        <begin position="273"/>
        <end position="294"/>
    </location>
</feature>
<dbReference type="HOGENOM" id="CLU_042181_4_0_1"/>
<dbReference type="GO" id="GO:0006612">
    <property type="term" value="P:protein targeting to membrane"/>
    <property type="evidence" value="ECO:0007669"/>
    <property type="project" value="TreeGrafter"/>
</dbReference>
<dbReference type="PANTHER" id="PTHR22883">
    <property type="entry name" value="ZINC FINGER DHHC DOMAIN CONTAINING PROTEIN"/>
    <property type="match status" value="1"/>
</dbReference>
<reference evidence="13" key="1">
    <citation type="journal article" date="2006" name="PLoS Biol.">
        <title>Macronuclear genome sequence of the ciliate Tetrahymena thermophila, a model eukaryote.</title>
        <authorList>
            <person name="Eisen J.A."/>
            <person name="Coyne R.S."/>
            <person name="Wu M."/>
            <person name="Wu D."/>
            <person name="Thiagarajan M."/>
            <person name="Wortman J.R."/>
            <person name="Badger J.H."/>
            <person name="Ren Q."/>
            <person name="Amedeo P."/>
            <person name="Jones K.M."/>
            <person name="Tallon L.J."/>
            <person name="Delcher A.L."/>
            <person name="Salzberg S.L."/>
            <person name="Silva J.C."/>
            <person name="Haas B.J."/>
            <person name="Majoros W.H."/>
            <person name="Farzad M."/>
            <person name="Carlton J.M."/>
            <person name="Smith R.K. Jr."/>
            <person name="Garg J."/>
            <person name="Pearlman R.E."/>
            <person name="Karrer K.M."/>
            <person name="Sun L."/>
            <person name="Manning G."/>
            <person name="Elde N.C."/>
            <person name="Turkewitz A.P."/>
            <person name="Asai D.J."/>
            <person name="Wilkes D.E."/>
            <person name="Wang Y."/>
            <person name="Cai H."/>
            <person name="Collins K."/>
            <person name="Stewart B.A."/>
            <person name="Lee S.R."/>
            <person name="Wilamowska K."/>
            <person name="Weinberg Z."/>
            <person name="Ruzzo W.L."/>
            <person name="Wloga D."/>
            <person name="Gaertig J."/>
            <person name="Frankel J."/>
            <person name="Tsao C.-C."/>
            <person name="Gorovsky M.A."/>
            <person name="Keeling P.J."/>
            <person name="Waller R.F."/>
            <person name="Patron N.J."/>
            <person name="Cherry J.M."/>
            <person name="Stover N.A."/>
            <person name="Krieger C.J."/>
            <person name="del Toro C."/>
            <person name="Ryder H.F."/>
            <person name="Williamson S.C."/>
            <person name="Barbeau R.A."/>
            <person name="Hamilton E.P."/>
            <person name="Orias E."/>
        </authorList>
    </citation>
    <scope>NUCLEOTIDE SEQUENCE [LARGE SCALE GENOMIC DNA]</scope>
    <source>
        <strain evidence="13">SB210</strain>
    </source>
</reference>
<dbReference type="STRING" id="312017.Q23WS4"/>
<dbReference type="PROSITE" id="PS50216">
    <property type="entry name" value="DHHC"/>
    <property type="match status" value="1"/>
</dbReference>
<dbReference type="eggNOG" id="KOG1312">
    <property type="taxonomic scope" value="Eukaryota"/>
</dbReference>
<dbReference type="InParanoid" id="Q23WS4"/>
<keyword evidence="9 10" id="KW-0012">Acyltransferase</keyword>
<evidence type="ECO:0000256" key="9">
    <source>
        <dbReference type="ARBA" id="ARBA00023315"/>
    </source>
</evidence>
<evidence type="ECO:0000256" key="8">
    <source>
        <dbReference type="ARBA" id="ARBA00023288"/>
    </source>
</evidence>
<keyword evidence="3 10" id="KW-0808">Transferase</keyword>
<keyword evidence="7" id="KW-0564">Palmitate</keyword>
<evidence type="ECO:0000256" key="3">
    <source>
        <dbReference type="ARBA" id="ARBA00022679"/>
    </source>
</evidence>
<dbReference type="Pfam" id="PF01529">
    <property type="entry name" value="DHHC"/>
    <property type="match status" value="1"/>
</dbReference>
<evidence type="ECO:0000256" key="7">
    <source>
        <dbReference type="ARBA" id="ARBA00023139"/>
    </source>
</evidence>
<sequence length="375" mass="43862">MFELTTFVIFFLQFLFVGACLYLIMCADPNSQGILGKAHRFVYKLIPSLYSSSKDSNKQPNIFFRVADKIINYLCYTNHPLVQIFYVIVAGGGFVVYCNFGLFKHFPNQQVSSIHIYIGSLFAFFCFYSYYLACKVSPGKISKENVKQYTKTYEKYYDDVLFEKGNNCSTCNIVKPARSKHCKTCNMCVARFDHHCIWIRQCVGEKNYKYFLLFIGSHALLTLYGGIIGILCLYGIVLDSNLLYAKFRIPGSNEVIDANWSIILKYLFYKETMFVFIIILCIIMGITLTLFLLYHFSMIKDNMTTNERIKRSDFISFLEKETKKMEKDLEEPDQTAENKAEKQQKLKKYKRDLDQLKKWFPTKGFKQNLKDIWNL</sequence>
<evidence type="ECO:0000259" key="11">
    <source>
        <dbReference type="Pfam" id="PF01529"/>
    </source>
</evidence>
<dbReference type="EC" id="2.3.1.225" evidence="10"/>
<comment type="domain">
    <text evidence="10">The DHHC domain is required for palmitoyltransferase activity.</text>
</comment>
<keyword evidence="6 10" id="KW-0472">Membrane</keyword>
<proteinExistence type="inferred from homology"/>
<dbReference type="FunCoup" id="Q23WS4">
    <property type="interactions" value="17"/>
</dbReference>
<dbReference type="AlphaFoldDB" id="Q23WS4"/>
<gene>
    <name evidence="12" type="ORF">TTHERM_00777310</name>
</gene>
<organism evidence="12 13">
    <name type="scientific">Tetrahymena thermophila (strain SB210)</name>
    <dbReference type="NCBI Taxonomy" id="312017"/>
    <lineage>
        <taxon>Eukaryota</taxon>
        <taxon>Sar</taxon>
        <taxon>Alveolata</taxon>
        <taxon>Ciliophora</taxon>
        <taxon>Intramacronucleata</taxon>
        <taxon>Oligohymenophorea</taxon>
        <taxon>Hymenostomatida</taxon>
        <taxon>Tetrahymenina</taxon>
        <taxon>Tetrahymenidae</taxon>
        <taxon>Tetrahymena</taxon>
    </lineage>
</organism>
<dbReference type="EMBL" id="GG662606">
    <property type="protein sequence ID" value="EAS01021.2"/>
    <property type="molecule type" value="Genomic_DNA"/>
</dbReference>
<dbReference type="GeneID" id="7841344"/>
<name>Q23WS4_TETTS</name>
<comment type="subcellular location">
    <subcellularLocation>
        <location evidence="1">Endomembrane system</location>
        <topology evidence="1">Multi-pass membrane protein</topology>
    </subcellularLocation>
</comment>
<evidence type="ECO:0000256" key="4">
    <source>
        <dbReference type="ARBA" id="ARBA00022692"/>
    </source>
</evidence>
<comment type="catalytic activity">
    <reaction evidence="10">
        <text>L-cysteinyl-[protein] + hexadecanoyl-CoA = S-hexadecanoyl-L-cysteinyl-[protein] + CoA</text>
        <dbReference type="Rhea" id="RHEA:36683"/>
        <dbReference type="Rhea" id="RHEA-COMP:10131"/>
        <dbReference type="Rhea" id="RHEA-COMP:11032"/>
        <dbReference type="ChEBI" id="CHEBI:29950"/>
        <dbReference type="ChEBI" id="CHEBI:57287"/>
        <dbReference type="ChEBI" id="CHEBI:57379"/>
        <dbReference type="ChEBI" id="CHEBI:74151"/>
        <dbReference type="EC" id="2.3.1.225"/>
    </reaction>
</comment>
<feature type="domain" description="Palmitoyltransferase DHHC" evidence="11">
    <location>
        <begin position="164"/>
        <end position="311"/>
    </location>
</feature>
<evidence type="ECO:0000256" key="2">
    <source>
        <dbReference type="ARBA" id="ARBA00008574"/>
    </source>
</evidence>
<dbReference type="OMA" id="HIYLIWA"/>
<keyword evidence="5 10" id="KW-1133">Transmembrane helix</keyword>
<feature type="transmembrane region" description="Helical" evidence="10">
    <location>
        <begin position="210"/>
        <end position="237"/>
    </location>
</feature>
<evidence type="ECO:0000256" key="6">
    <source>
        <dbReference type="ARBA" id="ARBA00023136"/>
    </source>
</evidence>
<keyword evidence="8" id="KW-0449">Lipoprotein</keyword>
<dbReference type="PANTHER" id="PTHR22883:SF301">
    <property type="entry name" value="PALMITOYLTRANSFERASE ZDHHC12"/>
    <property type="match status" value="1"/>
</dbReference>
<dbReference type="OrthoDB" id="5977743at2759"/>
<evidence type="ECO:0000313" key="13">
    <source>
        <dbReference type="Proteomes" id="UP000009168"/>
    </source>
</evidence>
<comment type="similarity">
    <text evidence="2 10">Belongs to the DHHC palmitoyltransferase family.</text>
</comment>
<evidence type="ECO:0000256" key="5">
    <source>
        <dbReference type="ARBA" id="ARBA00022989"/>
    </source>
</evidence>
<protein>
    <recommendedName>
        <fullName evidence="10">Palmitoyltransferase</fullName>
        <ecNumber evidence="10">2.3.1.225</ecNumber>
    </recommendedName>
</protein>
<evidence type="ECO:0000313" key="12">
    <source>
        <dbReference type="EMBL" id="EAS01021.2"/>
    </source>
</evidence>
<dbReference type="InterPro" id="IPR039859">
    <property type="entry name" value="PFA4/ZDH16/20/ERF2-like"/>
</dbReference>
<dbReference type="GO" id="GO:0019706">
    <property type="term" value="F:protein-cysteine S-palmitoyltransferase activity"/>
    <property type="evidence" value="ECO:0007669"/>
    <property type="project" value="UniProtKB-EC"/>
</dbReference>
<dbReference type="InterPro" id="IPR001594">
    <property type="entry name" value="Palmitoyltrfase_DHHC"/>
</dbReference>
<dbReference type="GO" id="GO:0005794">
    <property type="term" value="C:Golgi apparatus"/>
    <property type="evidence" value="ECO:0007669"/>
    <property type="project" value="TreeGrafter"/>
</dbReference>
<feature type="transmembrane region" description="Helical" evidence="10">
    <location>
        <begin position="6"/>
        <end position="27"/>
    </location>
</feature>
<dbReference type="KEGG" id="tet:TTHERM_00777310"/>
<feature type="transmembrane region" description="Helical" evidence="10">
    <location>
        <begin position="114"/>
        <end position="133"/>
    </location>
</feature>
<evidence type="ECO:0000256" key="10">
    <source>
        <dbReference type="RuleBase" id="RU079119"/>
    </source>
</evidence>
<accession>Q23WS4</accession>
<dbReference type="GO" id="GO:0005783">
    <property type="term" value="C:endoplasmic reticulum"/>
    <property type="evidence" value="ECO:0007669"/>
    <property type="project" value="TreeGrafter"/>
</dbReference>